<proteinExistence type="predicted"/>
<protein>
    <submittedName>
        <fullName evidence="4">Sulfotransferase domain-containing protein</fullName>
    </submittedName>
</protein>
<dbReference type="Gene3D" id="3.40.50.300">
    <property type="entry name" value="P-loop containing nucleotide triphosphate hydrolases"/>
    <property type="match status" value="1"/>
</dbReference>
<accession>A0ABZ1Z5C3</accession>
<gene>
    <name evidence="4" type="ORF">OG563_22635</name>
</gene>
<dbReference type="InterPro" id="IPR027417">
    <property type="entry name" value="P-loop_NTPase"/>
</dbReference>
<name>A0ABZ1Z5C3_9NOCA</name>
<sequence>MPTRVAPSSAQEYASDRYTKGLAVFEEWQLHRYNRESYLGHPLRTAQLGIRYLTLPHYFGRVPPIRLWLRRFGGPRVLPDFACVGALKCGTTDLASYLMQHPSILAPLTKEIGHGCPHMWGPFFPTERQKAEVIRCTGQALAGHFDPLLHDLPLIDNYSAARPDAKIVMMLRDPVDRAYSHYKWDLFLSNKDGLRAVPYGRTFADYVGYALEMFPAPPPPTTLPSMPVLGTGVYVNAVVRWLKAFDKDNVYIVTAEDFFADISKTVCGIHEFLGLLAVEPVRHHVLNRNPLEFPEPDEDSVARLREFYRPWNEKLFEVIGRDLGWNDH</sequence>
<dbReference type="PANTHER" id="PTHR10605">
    <property type="entry name" value="HEPARAN SULFATE SULFOTRANSFERASE"/>
    <property type="match status" value="1"/>
</dbReference>
<evidence type="ECO:0000259" key="3">
    <source>
        <dbReference type="Pfam" id="PF00685"/>
    </source>
</evidence>
<keyword evidence="5" id="KW-1185">Reference proteome</keyword>
<dbReference type="InterPro" id="IPR037359">
    <property type="entry name" value="NST/OST"/>
</dbReference>
<dbReference type="Proteomes" id="UP001432062">
    <property type="component" value="Chromosome"/>
</dbReference>
<evidence type="ECO:0000313" key="4">
    <source>
        <dbReference type="EMBL" id="WUV50744.1"/>
    </source>
</evidence>
<dbReference type="RefSeq" id="WP_329415532.1">
    <property type="nucleotide sequence ID" value="NZ_CP109441.1"/>
</dbReference>
<feature type="domain" description="Sulfotransferase" evidence="3">
    <location>
        <begin position="83"/>
        <end position="284"/>
    </location>
</feature>
<dbReference type="EMBL" id="CP109441">
    <property type="protein sequence ID" value="WUV50744.1"/>
    <property type="molecule type" value="Genomic_DNA"/>
</dbReference>
<evidence type="ECO:0000313" key="5">
    <source>
        <dbReference type="Proteomes" id="UP001432062"/>
    </source>
</evidence>
<reference evidence="4" key="1">
    <citation type="submission" date="2022-10" db="EMBL/GenBank/DDBJ databases">
        <title>The complete genomes of actinobacterial strains from the NBC collection.</title>
        <authorList>
            <person name="Joergensen T.S."/>
            <person name="Alvarez Arevalo M."/>
            <person name="Sterndorff E.B."/>
            <person name="Faurdal D."/>
            <person name="Vuksanovic O."/>
            <person name="Mourched A.-S."/>
            <person name="Charusanti P."/>
            <person name="Shaw S."/>
            <person name="Blin K."/>
            <person name="Weber T."/>
        </authorList>
    </citation>
    <scope>NUCLEOTIDE SEQUENCE</scope>
    <source>
        <strain evidence="4">NBC_01482</strain>
    </source>
</reference>
<keyword evidence="2" id="KW-0325">Glycoprotein</keyword>
<dbReference type="PANTHER" id="PTHR10605:SF56">
    <property type="entry name" value="BIFUNCTIONAL HEPARAN SULFATE N-DEACETYLASE_N-SULFOTRANSFERASE"/>
    <property type="match status" value="1"/>
</dbReference>
<evidence type="ECO:0000256" key="2">
    <source>
        <dbReference type="ARBA" id="ARBA00023180"/>
    </source>
</evidence>
<dbReference type="SUPFAM" id="SSF52540">
    <property type="entry name" value="P-loop containing nucleoside triphosphate hydrolases"/>
    <property type="match status" value="1"/>
</dbReference>
<evidence type="ECO:0000256" key="1">
    <source>
        <dbReference type="ARBA" id="ARBA00022679"/>
    </source>
</evidence>
<dbReference type="Pfam" id="PF00685">
    <property type="entry name" value="Sulfotransfer_1"/>
    <property type="match status" value="1"/>
</dbReference>
<organism evidence="4 5">
    <name type="scientific">Nocardia vinacea</name>
    <dbReference type="NCBI Taxonomy" id="96468"/>
    <lineage>
        <taxon>Bacteria</taxon>
        <taxon>Bacillati</taxon>
        <taxon>Actinomycetota</taxon>
        <taxon>Actinomycetes</taxon>
        <taxon>Mycobacteriales</taxon>
        <taxon>Nocardiaceae</taxon>
        <taxon>Nocardia</taxon>
    </lineage>
</organism>
<keyword evidence="1" id="KW-0808">Transferase</keyword>
<dbReference type="InterPro" id="IPR000863">
    <property type="entry name" value="Sulfotransferase_dom"/>
</dbReference>